<dbReference type="PANTHER" id="PTHR15075">
    <property type="entry name" value="ALPHA-MANNOSIDE BETA-1,6-N-ACETYLGLUCOSAMINYLTRANSFERASE"/>
    <property type="match status" value="1"/>
</dbReference>
<evidence type="ECO:0000256" key="4">
    <source>
        <dbReference type="ARBA" id="ARBA00012671"/>
    </source>
</evidence>
<evidence type="ECO:0000256" key="12">
    <source>
        <dbReference type="ARBA" id="ARBA00023180"/>
    </source>
</evidence>
<comment type="caution">
    <text evidence="15">The sequence shown here is derived from an EMBL/GenBank/DDBJ whole genome shotgun (WGS) entry which is preliminary data.</text>
</comment>
<dbReference type="VEuPathDB" id="FungiDB:TREMEDRAFT_29688"/>
<evidence type="ECO:0000256" key="5">
    <source>
        <dbReference type="ARBA" id="ARBA00022676"/>
    </source>
</evidence>
<dbReference type="UniPathway" id="UPA00378"/>
<evidence type="ECO:0000256" key="11">
    <source>
        <dbReference type="ARBA" id="ARBA00023136"/>
    </source>
</evidence>
<evidence type="ECO:0000256" key="9">
    <source>
        <dbReference type="ARBA" id="ARBA00022989"/>
    </source>
</evidence>
<keyword evidence="9" id="KW-1133">Transmembrane helix</keyword>
<dbReference type="GO" id="GO:0000139">
    <property type="term" value="C:Golgi membrane"/>
    <property type="evidence" value="ECO:0007669"/>
    <property type="project" value="UniProtKB-SubCell"/>
</dbReference>
<comment type="pathway">
    <text evidence="2">Protein modification; protein glycosylation.</text>
</comment>
<name>A0A4Q1BPQ5_TREME</name>
<dbReference type="GO" id="GO:0006487">
    <property type="term" value="P:protein N-linked glycosylation"/>
    <property type="evidence" value="ECO:0007669"/>
    <property type="project" value="TreeGrafter"/>
</dbReference>
<keyword evidence="10" id="KW-0333">Golgi apparatus</keyword>
<dbReference type="InterPro" id="IPR052105">
    <property type="entry name" value="MGAT5_Glycosyltransferase"/>
</dbReference>
<sequence>MGNEIVIFGAYHCHMAMFEGYLGGEGVWCMAMIDSFERQGFTVLHARDDWNYIYHLHRQIPDLIKIIIAGKEGPHGAAKQYYKSANRPDGIPAWKHFHFSYFPTIGQSVVGDRWSVCAEPEYSRPDDVRNYSFIGYSLEPPASETPVIPFRQRPHRAYILAKRVQYFYQYANPMWEPSYFTRAAAELSAIWPDFEFVGGLVDDRSDKDRETQGPMPVPEGVKNLGLLDAERFDEEVGMSRLLVGLGWPTMSPSPYRALARGVPFLNPHKMNPSSTKENRHSWRDTQHATLRMIDEPYVYHTEAFDYDAFLRDIKKAMETSIPPFRFPFHSREAFDKRIRDLILADWESEAEWILKERIAGHETQRNGEIGLFEM</sequence>
<evidence type="ECO:0000256" key="3">
    <source>
        <dbReference type="ARBA" id="ARBA00007477"/>
    </source>
</evidence>
<evidence type="ECO:0000256" key="6">
    <source>
        <dbReference type="ARBA" id="ARBA00022679"/>
    </source>
</evidence>
<dbReference type="GO" id="GO:0030144">
    <property type="term" value="F:alpha-1,6-mannosylglycoprotein 6-beta-N-acetylglucosaminyltransferase activity"/>
    <property type="evidence" value="ECO:0007669"/>
    <property type="project" value="UniProtKB-EC"/>
</dbReference>
<comment type="subcellular location">
    <subcellularLocation>
        <location evidence="1">Golgi apparatus membrane</location>
        <topology evidence="1">Single-pass type II membrane protein</topology>
    </subcellularLocation>
</comment>
<comment type="similarity">
    <text evidence="3">Belongs to the glycosyltransferase 18 family.</text>
</comment>
<dbReference type="AlphaFoldDB" id="A0A4Q1BPQ5"/>
<dbReference type="PANTHER" id="PTHR15075:SF2">
    <property type="entry name" value="ALPHA-1,6-MANNOSYLGLYCOPROTEIN 6-BETA-N-ACETYLGLUCOSAMINYLTRANSFERASE"/>
    <property type="match status" value="1"/>
</dbReference>
<evidence type="ECO:0000256" key="7">
    <source>
        <dbReference type="ARBA" id="ARBA00022692"/>
    </source>
</evidence>
<keyword evidence="16" id="KW-1185">Reference proteome</keyword>
<evidence type="ECO:0000256" key="13">
    <source>
        <dbReference type="ARBA" id="ARBA00048243"/>
    </source>
</evidence>
<evidence type="ECO:0000256" key="8">
    <source>
        <dbReference type="ARBA" id="ARBA00022968"/>
    </source>
</evidence>
<dbReference type="Pfam" id="PF15024">
    <property type="entry name" value="Glyco_transf_18"/>
    <property type="match status" value="1"/>
</dbReference>
<proteinExistence type="inferred from homology"/>
<keyword evidence="8" id="KW-0735">Signal-anchor</keyword>
<dbReference type="EC" id="2.4.1.155" evidence="4"/>
<keyword evidence="6" id="KW-0808">Transferase</keyword>
<organism evidence="15 16">
    <name type="scientific">Tremella mesenterica</name>
    <name type="common">Jelly fungus</name>
    <dbReference type="NCBI Taxonomy" id="5217"/>
    <lineage>
        <taxon>Eukaryota</taxon>
        <taxon>Fungi</taxon>
        <taxon>Dikarya</taxon>
        <taxon>Basidiomycota</taxon>
        <taxon>Agaricomycotina</taxon>
        <taxon>Tremellomycetes</taxon>
        <taxon>Tremellales</taxon>
        <taxon>Tremellaceae</taxon>
        <taxon>Tremella</taxon>
    </lineage>
</organism>
<dbReference type="InterPro" id="IPR026116">
    <property type="entry name" value="GT18_cat"/>
</dbReference>
<gene>
    <name evidence="15" type="ORF">M231_02865</name>
</gene>
<accession>A0A4Q1BPQ5</accession>
<dbReference type="EMBL" id="SDIL01000026">
    <property type="protein sequence ID" value="RXK39810.1"/>
    <property type="molecule type" value="Genomic_DNA"/>
</dbReference>
<evidence type="ECO:0000313" key="15">
    <source>
        <dbReference type="EMBL" id="RXK39810.1"/>
    </source>
</evidence>
<evidence type="ECO:0000256" key="10">
    <source>
        <dbReference type="ARBA" id="ARBA00023034"/>
    </source>
</evidence>
<keyword evidence="12" id="KW-0325">Glycoprotein</keyword>
<dbReference type="Proteomes" id="UP000289152">
    <property type="component" value="Unassembled WGS sequence"/>
</dbReference>
<protein>
    <recommendedName>
        <fullName evidence="4">alpha-1,6-mannosyl-glycoprotein 6-beta-N-acetylglucosaminyltransferase</fullName>
        <ecNumber evidence="4">2.4.1.155</ecNumber>
    </recommendedName>
</protein>
<keyword evidence="5" id="KW-0328">Glycosyltransferase</keyword>
<evidence type="ECO:0000259" key="14">
    <source>
        <dbReference type="Pfam" id="PF15024"/>
    </source>
</evidence>
<keyword evidence="7" id="KW-0812">Transmembrane</keyword>
<dbReference type="STRING" id="5217.A0A4Q1BPQ5"/>
<dbReference type="OrthoDB" id="2560689at2759"/>
<evidence type="ECO:0000256" key="2">
    <source>
        <dbReference type="ARBA" id="ARBA00004922"/>
    </source>
</evidence>
<evidence type="ECO:0000256" key="1">
    <source>
        <dbReference type="ARBA" id="ARBA00004323"/>
    </source>
</evidence>
<comment type="catalytic activity">
    <reaction evidence="13">
        <text>N(4)-{beta-D-GlcNAc-(1-&gt;2)-[beta-D-GlcNAc-(1-&gt;4)]-alpha-D-Man-(1-&gt;3)-[beta-D-GlcNAc-(1-&gt;2)-alpha-D-Man-(1-&gt;6)]-beta-D-Man-(1-&gt;4)-beta-D-GlcNAc-(1-&gt;4)-beta-D-GlcNAc}-L-asparaginyl-[protein] + UDP-N-acetyl-alpha-D-glucosamine = N(4)-{beta-D-GlcNAc-(1-&gt;2)-[beta-D-GlcNAc-(1-&gt;4)]-alpha-D-Man-(1-&gt;3)-[beta-D-GlcNAc-(1-&gt;2)-[beta-D-GlcNAc-(1-&gt;6)]-alpha-D-Man-(1-&gt;6)]-beta-D-Man-(1-&gt;4)-beta-D-GlcNAc-(1-&gt;4)-beta-D-GlcNAc}-L-asparaginyl-[protein] + UDP + H(+)</text>
        <dbReference type="Rhea" id="RHEA:16921"/>
        <dbReference type="Rhea" id="RHEA-COMP:14374"/>
        <dbReference type="Rhea" id="RHEA-COMP:14377"/>
        <dbReference type="ChEBI" id="CHEBI:15378"/>
        <dbReference type="ChEBI" id="CHEBI:57705"/>
        <dbReference type="ChEBI" id="CHEBI:58223"/>
        <dbReference type="ChEBI" id="CHEBI:139507"/>
        <dbReference type="ChEBI" id="CHEBI:139510"/>
        <dbReference type="EC" id="2.4.1.155"/>
    </reaction>
</comment>
<reference evidence="15 16" key="1">
    <citation type="submission" date="2016-06" db="EMBL/GenBank/DDBJ databases">
        <title>Evolution of pathogenesis and genome organization in the Tremellales.</title>
        <authorList>
            <person name="Cuomo C."/>
            <person name="Litvintseva A."/>
            <person name="Heitman J."/>
            <person name="Chen Y."/>
            <person name="Sun S."/>
            <person name="Springer D."/>
            <person name="Dromer F."/>
            <person name="Young S."/>
            <person name="Zeng Q."/>
            <person name="Chapman S."/>
            <person name="Gujja S."/>
            <person name="Saif S."/>
            <person name="Birren B."/>
        </authorList>
    </citation>
    <scope>NUCLEOTIDE SEQUENCE [LARGE SCALE GENOMIC DNA]</scope>
    <source>
        <strain evidence="15 16">ATCC 28783</strain>
    </source>
</reference>
<evidence type="ECO:0000313" key="16">
    <source>
        <dbReference type="Proteomes" id="UP000289152"/>
    </source>
</evidence>
<keyword evidence="11" id="KW-0472">Membrane</keyword>
<feature type="domain" description="Glycosyltransferase family 18 catalytic" evidence="14">
    <location>
        <begin position="210"/>
        <end position="341"/>
    </location>
</feature>
<dbReference type="InParanoid" id="A0A4Q1BPQ5"/>